<accession>A0ACC7N6Y5</accession>
<proteinExistence type="predicted"/>
<keyword evidence="2" id="KW-1185">Reference proteome</keyword>
<gene>
    <name evidence="1" type="ORF">ACJEBM_28440</name>
</gene>
<comment type="caution">
    <text evidence="1">The sequence shown here is derived from an EMBL/GenBank/DDBJ whole genome shotgun (WGS) entry which is preliminary data.</text>
</comment>
<reference evidence="1" key="1">
    <citation type="submission" date="2024-11" db="EMBL/GenBank/DDBJ databases">
        <authorList>
            <person name="Lucas J.A."/>
        </authorList>
    </citation>
    <scope>NUCLEOTIDE SEQUENCE</scope>
    <source>
        <strain evidence="1">Z 8.8</strain>
    </source>
</reference>
<evidence type="ECO:0000313" key="1">
    <source>
        <dbReference type="EMBL" id="MFK9084590.1"/>
    </source>
</evidence>
<dbReference type="Proteomes" id="UP001622950">
    <property type="component" value="Unassembled WGS sequence"/>
</dbReference>
<dbReference type="EMBL" id="JBJHQE010000090">
    <property type="protein sequence ID" value="MFK9084590.1"/>
    <property type="molecule type" value="Genomic_DNA"/>
</dbReference>
<name>A0ACC7N6Y5_9PSED</name>
<protein>
    <submittedName>
        <fullName evidence="1">Phosphatidylinositol-specific phospholipase C domain-containing protein</fullName>
    </submittedName>
</protein>
<evidence type="ECO:0000313" key="2">
    <source>
        <dbReference type="Proteomes" id="UP001622950"/>
    </source>
</evidence>
<sequence length="777" mass="87004">MTIQQSQTSDIDLSDDFLPRLTVSDTANDVLIYNHLVKGPTINIQSLTGFNSKTKLWLHCEFTYANGYPGFLTLAEAVSIGVSTGETAFTCELPLEQLSKLGDNTKITMILMISTDGTLNEHSLHVVRHHLEFRHNEASTNYSRWMTDSGPLIELLKIHELILPEAHNAGVDKEGSGFPGVRWGACQDKTFTNQLQGGMRVLDLRVYRHIDHVGTIQEFRFQHERYHASRYLHNCIQEVRQFAIQNPLEIVIMDFHEKVLPDAVNTVKDMLEAALSDRCIPWAARGLTIGQIRQQHPGRNIIIAWDDWQPSRLYLWGKVYQTWNSQNTNTPTTLKNHMIEIMADPPKNQLWSMLAAGYTPIGGPTRFTPNEIHWDYFFSSIGSGRYRTPTKGNMINIDFFASTGVVDRCISATRARALAAHQSTTLNFRAREVTDTSTTLVWSKPEDSEQVEYYNLFIDGYAFKIENNEHTFHELTPGREYHYKVVAHFASGDGNPSEIKVRNTDTTPPSKPGNLTASEILARSTTLNWTPSTDNGDIAGYKIYRNTTPIDTTSATSYVDRSLTPLTNYRYIVQAFDYGGNETNSDPLDITTPEGIAPSKPNNLKATAVTANSINLQWEASTDNVKVTGYDVLRNGDPIDRVTSTSFFDRGLDGSTTYAHQIRALDAAGNFTNSEFLFTRTLDGGAPSKPTNLKVISMGGKDYLVWNSSTDNVKVVKYEIRRDTSLLGSADHLDLDLQGFVTKDSVRPCTYIVRALDNNSNYSDSDPLRLDAFGSGT</sequence>
<organism evidence="1 2">
    <name type="scientific">Pseudomonas neuropathica</name>
    <dbReference type="NCBI Taxonomy" id="2730425"/>
    <lineage>
        <taxon>Bacteria</taxon>
        <taxon>Pseudomonadati</taxon>
        <taxon>Pseudomonadota</taxon>
        <taxon>Gammaproteobacteria</taxon>
        <taxon>Pseudomonadales</taxon>
        <taxon>Pseudomonadaceae</taxon>
        <taxon>Pseudomonas</taxon>
    </lineage>
</organism>